<name>A0A7Z9DXJ2_9CYAN</name>
<gene>
    <name evidence="1" type="ORF">PL8927_290021</name>
</gene>
<evidence type="ECO:0000313" key="2">
    <source>
        <dbReference type="Proteomes" id="UP000184550"/>
    </source>
</evidence>
<keyword evidence="2" id="KW-1185">Reference proteome</keyword>
<reference evidence="1" key="1">
    <citation type="submission" date="2019-10" db="EMBL/GenBank/DDBJ databases">
        <authorList>
            <consortium name="Genoscope - CEA"/>
            <person name="William W."/>
        </authorList>
    </citation>
    <scope>NUCLEOTIDE SEQUENCE [LARGE SCALE GENOMIC DNA]</scope>
    <source>
        <strain evidence="1">BBR_PRJEB10992</strain>
    </source>
</reference>
<sequence>MCKLCDRPIPELEAEIQGLVQRLHDVDPKQRTLFLSVPCFLL</sequence>
<dbReference type="EMBL" id="CZCU02000101">
    <property type="protein sequence ID" value="VXD14619.1"/>
    <property type="molecule type" value="Genomic_DNA"/>
</dbReference>
<organism evidence="1 2">
    <name type="scientific">Planktothrix serta PCC 8927</name>
    <dbReference type="NCBI Taxonomy" id="671068"/>
    <lineage>
        <taxon>Bacteria</taxon>
        <taxon>Bacillati</taxon>
        <taxon>Cyanobacteriota</taxon>
        <taxon>Cyanophyceae</taxon>
        <taxon>Oscillatoriophycideae</taxon>
        <taxon>Oscillatoriales</taxon>
        <taxon>Microcoleaceae</taxon>
        <taxon>Planktothrix</taxon>
    </lineage>
</organism>
<protein>
    <submittedName>
        <fullName evidence="1">Uncharacterized protein</fullName>
    </submittedName>
</protein>
<evidence type="ECO:0000313" key="1">
    <source>
        <dbReference type="EMBL" id="VXD14619.1"/>
    </source>
</evidence>
<proteinExistence type="predicted"/>
<accession>A0A7Z9DXJ2</accession>
<comment type="caution">
    <text evidence="1">The sequence shown here is derived from an EMBL/GenBank/DDBJ whole genome shotgun (WGS) entry which is preliminary data.</text>
</comment>
<dbReference type="Proteomes" id="UP000184550">
    <property type="component" value="Unassembled WGS sequence"/>
</dbReference>
<dbReference type="AlphaFoldDB" id="A0A7Z9DXJ2"/>